<organism evidence="1 2">
    <name type="scientific">Oscillibacter hominis</name>
    <dbReference type="NCBI Taxonomy" id="2763056"/>
    <lineage>
        <taxon>Bacteria</taxon>
        <taxon>Bacillati</taxon>
        <taxon>Bacillota</taxon>
        <taxon>Clostridia</taxon>
        <taxon>Eubacteriales</taxon>
        <taxon>Oscillospiraceae</taxon>
        <taxon>Oscillibacter</taxon>
    </lineage>
</organism>
<dbReference type="EMBL" id="CP060490">
    <property type="protein sequence ID" value="QNL44933.1"/>
    <property type="molecule type" value="Genomic_DNA"/>
</dbReference>
<reference evidence="1 2" key="1">
    <citation type="submission" date="2020-08" db="EMBL/GenBank/DDBJ databases">
        <authorList>
            <person name="Liu C."/>
            <person name="Sun Q."/>
        </authorList>
    </citation>
    <scope>NUCLEOTIDE SEQUENCE [LARGE SCALE GENOMIC DNA]</scope>
    <source>
        <strain evidence="1 2">NSJ-62</strain>
    </source>
</reference>
<sequence>MWNRKKELKENQRHGNRNNTFLSYLTSHLYQTELEEDDEFEDLYILEETHFPIAGADAYFLEAKKEFKDDYSLHTPMFIFRLMQYLLEGFAVVTSVQDRPIDPLLIEEMANYRLVPQRFVPAYVRFSNSSPREGERVYYDGKEAMLTLTDGMNRGVVEPFCTTPGNCGSICLSQTAYSKELLGTSPSDYADIEKYCESSDCFFTLNYNMKTLHMILEHGQFSEEQMLSKLRAFCEANGKRLCVMWPEDPALR</sequence>
<dbReference type="KEGG" id="ohi:H8790_02505"/>
<dbReference type="Proteomes" id="UP000515960">
    <property type="component" value="Chromosome"/>
</dbReference>
<keyword evidence="2" id="KW-1185">Reference proteome</keyword>
<dbReference type="RefSeq" id="WP_187333452.1">
    <property type="nucleotide sequence ID" value="NZ_CP060490.1"/>
</dbReference>
<dbReference type="AlphaFoldDB" id="A0A7G9B5V2"/>
<evidence type="ECO:0000313" key="1">
    <source>
        <dbReference type="EMBL" id="QNL44933.1"/>
    </source>
</evidence>
<proteinExistence type="predicted"/>
<gene>
    <name evidence="1" type="ORF">H8790_02505</name>
</gene>
<accession>A0A7G9B5V2</accession>
<protein>
    <submittedName>
        <fullName evidence="1">Uncharacterized protein</fullName>
    </submittedName>
</protein>
<name>A0A7G9B5V2_9FIRM</name>
<evidence type="ECO:0000313" key="2">
    <source>
        <dbReference type="Proteomes" id="UP000515960"/>
    </source>
</evidence>